<comment type="caution">
    <text evidence="1">The sequence shown here is derived from an EMBL/GenBank/DDBJ whole genome shotgun (WGS) entry which is preliminary data.</text>
</comment>
<organism evidence="1 2">
    <name type="scientific">Flavobacterium restrictum</name>
    <dbReference type="NCBI Taxonomy" id="2594428"/>
    <lineage>
        <taxon>Bacteria</taxon>
        <taxon>Pseudomonadati</taxon>
        <taxon>Bacteroidota</taxon>
        <taxon>Flavobacteriia</taxon>
        <taxon>Flavobacteriales</taxon>
        <taxon>Flavobacteriaceae</taxon>
        <taxon>Flavobacterium</taxon>
    </lineage>
</organism>
<protein>
    <submittedName>
        <fullName evidence="1">Uncharacterized protein</fullName>
    </submittedName>
</protein>
<sequence>MIKKMMIIFTLLIGLNAVSQEDNLKFKILFYKNSKPIDGLKCYIIGKENKAYLLPSKNDTIVIKDTVKSKGIPLLVLIDNHTIVFPFYYYKKSNYINIYYDNRIFGNTTKKKFGLNRWKHLFRREYYVDIEGLDDMITVFKTKTKFILINN</sequence>
<gene>
    <name evidence="1" type="ORF">FNW21_15600</name>
</gene>
<evidence type="ECO:0000313" key="1">
    <source>
        <dbReference type="EMBL" id="TRX35076.1"/>
    </source>
</evidence>
<dbReference type="AlphaFoldDB" id="A0A553DQT6"/>
<proteinExistence type="predicted"/>
<dbReference type="RefSeq" id="WP_185963950.1">
    <property type="nucleotide sequence ID" value="NZ_VJZT01000030.1"/>
</dbReference>
<dbReference type="Proteomes" id="UP000316371">
    <property type="component" value="Unassembled WGS sequence"/>
</dbReference>
<keyword evidence="2" id="KW-1185">Reference proteome</keyword>
<evidence type="ECO:0000313" key="2">
    <source>
        <dbReference type="Proteomes" id="UP000316371"/>
    </source>
</evidence>
<accession>A0A553DQT6</accession>
<name>A0A553DQT6_9FLAO</name>
<dbReference type="EMBL" id="VJZT01000030">
    <property type="protein sequence ID" value="TRX35076.1"/>
    <property type="molecule type" value="Genomic_DNA"/>
</dbReference>
<reference evidence="1 2" key="1">
    <citation type="submission" date="2019-07" db="EMBL/GenBank/DDBJ databases">
        <title>Novel species of Flavobacterium.</title>
        <authorList>
            <person name="Liu Q."/>
            <person name="Xin Y.-H."/>
        </authorList>
    </citation>
    <scope>NUCLEOTIDE SEQUENCE [LARGE SCALE GENOMIC DNA]</scope>
    <source>
        <strain evidence="1 2">LB1R34</strain>
    </source>
</reference>